<dbReference type="InterPro" id="IPR024775">
    <property type="entry name" value="DinB-like"/>
</dbReference>
<feature type="domain" description="DinB-like" evidence="1">
    <location>
        <begin position="28"/>
        <end position="183"/>
    </location>
</feature>
<evidence type="ECO:0000259" key="1">
    <source>
        <dbReference type="Pfam" id="PF12867"/>
    </source>
</evidence>
<gene>
    <name evidence="2" type="ordered locus">SGRA_2212</name>
</gene>
<dbReference type="SUPFAM" id="SSF109854">
    <property type="entry name" value="DinB/YfiT-like putative metalloenzymes"/>
    <property type="match status" value="1"/>
</dbReference>
<sequence>MKNKTQKELLQELDRLLRRLSEIVERDFASLSPQQFNWKPSPKSWSIGECLDHLNIISAYYAGPLEQLLKKGRKAKKPKAEYYKAGILGRRFLQSVQLNEDNQLGLKMKSPKAYQPSQSQYVPASIIQPYLAYQEQFRDFLADAQALDINRYKLGIAILPLIKLRLGDMLRFLIYHNERHIVQAQRVQHQAAFPH</sequence>
<accession>H6L3J3</accession>
<proteinExistence type="predicted"/>
<dbReference type="Gene3D" id="1.20.120.450">
    <property type="entry name" value="dinb family like domain"/>
    <property type="match status" value="1"/>
</dbReference>
<evidence type="ECO:0000313" key="3">
    <source>
        <dbReference type="Proteomes" id="UP000007519"/>
    </source>
</evidence>
<dbReference type="EMBL" id="CP002831">
    <property type="protein sequence ID" value="AFC24941.1"/>
    <property type="molecule type" value="Genomic_DNA"/>
</dbReference>
<dbReference type="eggNOG" id="COG2318">
    <property type="taxonomic scope" value="Bacteria"/>
</dbReference>
<reference evidence="2 3" key="1">
    <citation type="journal article" date="2012" name="Stand. Genomic Sci.">
        <title>Complete genome sequencing and analysis of Saprospira grandis str. Lewin, a predatory marine bacterium.</title>
        <authorList>
            <person name="Saw J.H."/>
            <person name="Yuryev A."/>
            <person name="Kanbe M."/>
            <person name="Hou S."/>
            <person name="Young A.G."/>
            <person name="Aizawa S."/>
            <person name="Alam M."/>
        </authorList>
    </citation>
    <scope>NUCLEOTIDE SEQUENCE [LARGE SCALE GENOMIC DNA]</scope>
    <source>
        <strain evidence="2 3">Lewin</strain>
    </source>
</reference>
<dbReference type="AlphaFoldDB" id="H6L3J3"/>
<dbReference type="OrthoDB" id="1524454at2"/>
<dbReference type="RefSeq" id="WP_015692556.1">
    <property type="nucleotide sequence ID" value="NC_016940.1"/>
</dbReference>
<name>H6L3J3_SAPGL</name>
<dbReference type="KEGG" id="sgn:SGRA_2212"/>
<organism evidence="2 3">
    <name type="scientific">Saprospira grandis (strain Lewin)</name>
    <dbReference type="NCBI Taxonomy" id="984262"/>
    <lineage>
        <taxon>Bacteria</taxon>
        <taxon>Pseudomonadati</taxon>
        <taxon>Bacteroidota</taxon>
        <taxon>Saprospiria</taxon>
        <taxon>Saprospirales</taxon>
        <taxon>Saprospiraceae</taxon>
        <taxon>Saprospira</taxon>
    </lineage>
</organism>
<dbReference type="HOGENOM" id="CLU_104989_0_0_10"/>
<dbReference type="Pfam" id="PF12867">
    <property type="entry name" value="DinB_2"/>
    <property type="match status" value="1"/>
</dbReference>
<dbReference type="InterPro" id="IPR034660">
    <property type="entry name" value="DinB/YfiT-like"/>
</dbReference>
<keyword evidence="3" id="KW-1185">Reference proteome</keyword>
<dbReference type="STRING" id="984262.SGRA_2212"/>
<dbReference type="Proteomes" id="UP000007519">
    <property type="component" value="Chromosome"/>
</dbReference>
<evidence type="ECO:0000313" key="2">
    <source>
        <dbReference type="EMBL" id="AFC24941.1"/>
    </source>
</evidence>
<protein>
    <recommendedName>
        <fullName evidence="1">DinB-like domain-containing protein</fullName>
    </recommendedName>
</protein>